<dbReference type="PANTHER" id="PTHR30349">
    <property type="entry name" value="PHAGE INTEGRASE-RELATED"/>
    <property type="match status" value="1"/>
</dbReference>
<sequence length="308" mass="34907">MSDLTDTVLARVSPKSLPTYRPGILLLAKEHGHRLLEEVRLPDLERLRDQTRYEVGLRKVEMARQRGRLLRSYDPDSYGRGAAENCVRALRFYFRYAVAAGHLTINPALDLTAPRRATAPERPLREHELVDIWRGALDGSADPELDALLLQFLRETAARREGCLNLCIDHLDLTNCLVTLTEKGGDTRELPLSRKLLTRLQAFAVSRGANRPGDAVFRYQRGTPLTRRRFNVIFDRVDRNCRWTEPLDVGAHWIRHTTLADIAAVADIRVAATYAGHSPDELGVIGRYTKVTFDDLVAAYERLFGPRD</sequence>
<dbReference type="GO" id="GO:0006310">
    <property type="term" value="P:DNA recombination"/>
    <property type="evidence" value="ECO:0007669"/>
    <property type="project" value="InterPro"/>
</dbReference>
<keyword evidence="5" id="KW-1185">Reference proteome</keyword>
<gene>
    <name evidence="4" type="ORF">KRR39_08040</name>
</gene>
<comment type="similarity">
    <text evidence="1">Belongs to the 'phage' integrase family.</text>
</comment>
<dbReference type="Pfam" id="PF00589">
    <property type="entry name" value="Phage_integrase"/>
    <property type="match status" value="1"/>
</dbReference>
<evidence type="ECO:0000313" key="4">
    <source>
        <dbReference type="EMBL" id="QWZ09678.1"/>
    </source>
</evidence>
<dbReference type="PROSITE" id="PS51898">
    <property type="entry name" value="TYR_RECOMBINASE"/>
    <property type="match status" value="1"/>
</dbReference>
<dbReference type="GO" id="GO:0003677">
    <property type="term" value="F:DNA binding"/>
    <property type="evidence" value="ECO:0007669"/>
    <property type="project" value="UniProtKB-KW"/>
</dbReference>
<protein>
    <submittedName>
        <fullName evidence="4">Tyrosine-type recombinase/integrase</fullName>
    </submittedName>
</protein>
<dbReference type="KEGG" id="nps:KRR39_08040"/>
<dbReference type="RefSeq" id="WP_216941524.1">
    <property type="nucleotide sequence ID" value="NZ_CP077062.1"/>
</dbReference>
<keyword evidence="2" id="KW-0238">DNA-binding</keyword>
<dbReference type="GO" id="GO:0015074">
    <property type="term" value="P:DNA integration"/>
    <property type="evidence" value="ECO:0007669"/>
    <property type="project" value="InterPro"/>
</dbReference>
<dbReference type="PANTHER" id="PTHR30349:SF41">
    <property type="entry name" value="INTEGRASE_RECOMBINASE PROTEIN MJ0367-RELATED"/>
    <property type="match status" value="1"/>
</dbReference>
<dbReference type="AlphaFoldDB" id="A0A975T2I2"/>
<accession>A0A975T2I2</accession>
<evidence type="ECO:0000256" key="2">
    <source>
        <dbReference type="ARBA" id="ARBA00023125"/>
    </source>
</evidence>
<organism evidence="4 5">
    <name type="scientific">Nocardioides panacis</name>
    <dbReference type="NCBI Taxonomy" id="2849501"/>
    <lineage>
        <taxon>Bacteria</taxon>
        <taxon>Bacillati</taxon>
        <taxon>Actinomycetota</taxon>
        <taxon>Actinomycetes</taxon>
        <taxon>Propionibacteriales</taxon>
        <taxon>Nocardioidaceae</taxon>
        <taxon>Nocardioides</taxon>
    </lineage>
</organism>
<feature type="domain" description="Tyr recombinase" evidence="3">
    <location>
        <begin position="118"/>
        <end position="301"/>
    </location>
</feature>
<evidence type="ECO:0000259" key="3">
    <source>
        <dbReference type="PROSITE" id="PS51898"/>
    </source>
</evidence>
<name>A0A975T2I2_9ACTN</name>
<dbReference type="EMBL" id="CP077062">
    <property type="protein sequence ID" value="QWZ09678.1"/>
    <property type="molecule type" value="Genomic_DNA"/>
</dbReference>
<evidence type="ECO:0000256" key="1">
    <source>
        <dbReference type="ARBA" id="ARBA00008857"/>
    </source>
</evidence>
<dbReference type="InterPro" id="IPR050090">
    <property type="entry name" value="Tyrosine_recombinase_XerCD"/>
</dbReference>
<proteinExistence type="inferred from homology"/>
<dbReference type="InterPro" id="IPR002104">
    <property type="entry name" value="Integrase_catalytic"/>
</dbReference>
<dbReference type="Proteomes" id="UP000683575">
    <property type="component" value="Chromosome"/>
</dbReference>
<reference evidence="4" key="1">
    <citation type="submission" date="2021-06" db="EMBL/GenBank/DDBJ databases">
        <title>Complete genome sequence of Nocardioides sp. G188.</title>
        <authorList>
            <person name="Im W.-T."/>
        </authorList>
    </citation>
    <scope>NUCLEOTIDE SEQUENCE</scope>
    <source>
        <strain evidence="4">G188</strain>
    </source>
</reference>
<evidence type="ECO:0000313" key="5">
    <source>
        <dbReference type="Proteomes" id="UP000683575"/>
    </source>
</evidence>